<dbReference type="InterPro" id="IPR029762">
    <property type="entry name" value="PGP-I_bact-type"/>
</dbReference>
<dbReference type="Proteomes" id="UP000230821">
    <property type="component" value="Unassembled WGS sequence"/>
</dbReference>
<evidence type="ECO:0000256" key="7">
    <source>
        <dbReference type="ARBA" id="ARBA00022801"/>
    </source>
</evidence>
<dbReference type="PRINTS" id="PR00706">
    <property type="entry name" value="PYROGLUPTASE"/>
</dbReference>
<dbReference type="PROSITE" id="PS01334">
    <property type="entry name" value="PYRASE_CYS"/>
    <property type="match status" value="1"/>
</dbReference>
<dbReference type="InterPro" id="IPR033694">
    <property type="entry name" value="PGPEP1_Cys_AS"/>
</dbReference>
<dbReference type="InterPro" id="IPR016125">
    <property type="entry name" value="Peptidase_C15-like"/>
</dbReference>
<dbReference type="Gene3D" id="3.40.630.20">
    <property type="entry name" value="Peptidase C15, pyroglutamyl peptidase I-like"/>
    <property type="match status" value="1"/>
</dbReference>
<dbReference type="InterPro" id="IPR033693">
    <property type="entry name" value="PGPEP1_Glu_AS"/>
</dbReference>
<dbReference type="GO" id="GO:0005829">
    <property type="term" value="C:cytosol"/>
    <property type="evidence" value="ECO:0007669"/>
    <property type="project" value="InterPro"/>
</dbReference>
<organism evidence="11 12">
    <name type="scientific">candidate division KSB3 bacterium</name>
    <dbReference type="NCBI Taxonomy" id="2044937"/>
    <lineage>
        <taxon>Bacteria</taxon>
        <taxon>candidate division KSB3</taxon>
    </lineage>
</organism>
<comment type="function">
    <text evidence="2">Removes 5-oxoproline from various penultimate amino acid residues except L-proline.</text>
</comment>
<dbReference type="GO" id="GO:0006508">
    <property type="term" value="P:proteolysis"/>
    <property type="evidence" value="ECO:0007669"/>
    <property type="project" value="UniProtKB-KW"/>
</dbReference>
<evidence type="ECO:0000256" key="1">
    <source>
        <dbReference type="ARBA" id="ARBA00001770"/>
    </source>
</evidence>
<protein>
    <recommendedName>
        <fullName evidence="9">Pyroglutamyl-peptidase I</fullName>
        <ecNumber evidence="9">3.4.19.3</ecNumber>
    </recommendedName>
</protein>
<keyword evidence="8" id="KW-0788">Thiol protease</keyword>
<sequence length="163" mass="17972">MRTHIEREQPDITLCVGQAGGRFDISIEKVAINLNEARIPDNEGNQPLDETIFPDGATAYFSNLPVKAMTQEICKRHIPASISYSAGTFVCNHLMYGVLYLIDRMYPNMKGGFIHVPYLPEQVLGKKNMPSMALADIVTALTCAIKAAVEYTEDIKIPGGRIA</sequence>
<evidence type="ECO:0000256" key="9">
    <source>
        <dbReference type="PROSITE-ProRule" id="PRU10076"/>
    </source>
</evidence>
<dbReference type="AlphaFoldDB" id="A0A2G6KNA2"/>
<evidence type="ECO:0000256" key="2">
    <source>
        <dbReference type="ARBA" id="ARBA00002280"/>
    </source>
</evidence>
<name>A0A2G6KNA2_9BACT</name>
<comment type="subcellular location">
    <subcellularLocation>
        <location evidence="3">Cytoplasm</location>
    </subcellularLocation>
</comment>
<dbReference type="EC" id="3.4.19.3" evidence="9"/>
<evidence type="ECO:0000256" key="4">
    <source>
        <dbReference type="ARBA" id="ARBA00006641"/>
    </source>
</evidence>
<evidence type="ECO:0000256" key="8">
    <source>
        <dbReference type="ARBA" id="ARBA00022807"/>
    </source>
</evidence>
<keyword evidence="7" id="KW-0378">Hydrolase</keyword>
<evidence type="ECO:0000313" key="11">
    <source>
        <dbReference type="EMBL" id="PIE36532.1"/>
    </source>
</evidence>
<keyword evidence="5" id="KW-0963">Cytoplasm</keyword>
<feature type="active site" evidence="10">
    <location>
        <position position="91"/>
    </location>
</feature>
<comment type="caution">
    <text evidence="11">The sequence shown here is derived from an EMBL/GenBank/DDBJ whole genome shotgun (WGS) entry which is preliminary data.</text>
</comment>
<dbReference type="CDD" id="cd00501">
    <property type="entry name" value="Peptidase_C15"/>
    <property type="match status" value="1"/>
</dbReference>
<reference evidence="11 12" key="1">
    <citation type="submission" date="2017-10" db="EMBL/GenBank/DDBJ databases">
        <title>Novel microbial diversity and functional potential in the marine mammal oral microbiome.</title>
        <authorList>
            <person name="Dudek N.K."/>
            <person name="Sun C.L."/>
            <person name="Burstein D."/>
            <person name="Kantor R.S."/>
            <person name="Aliaga Goltsman D.S."/>
            <person name="Bik E.M."/>
            <person name="Thomas B.C."/>
            <person name="Banfield J.F."/>
            <person name="Relman D.A."/>
        </authorList>
    </citation>
    <scope>NUCLEOTIDE SEQUENCE [LARGE SCALE GENOMIC DNA]</scope>
    <source>
        <strain evidence="11">DOLJORAL78_47_16</strain>
    </source>
</reference>
<dbReference type="InterPro" id="IPR000816">
    <property type="entry name" value="Peptidase_C15"/>
</dbReference>
<dbReference type="PANTHER" id="PTHR23402">
    <property type="entry name" value="PROTEASE FAMILY C15 PYROGLUTAMYL-PEPTIDASE I-RELATED"/>
    <property type="match status" value="1"/>
</dbReference>
<comment type="similarity">
    <text evidence="4">Belongs to the peptidase C15 family.</text>
</comment>
<keyword evidence="6" id="KW-0645">Protease</keyword>
<evidence type="ECO:0000256" key="10">
    <source>
        <dbReference type="PROSITE-ProRule" id="PRU10077"/>
    </source>
</evidence>
<feature type="active site" evidence="9">
    <location>
        <position position="28"/>
    </location>
</feature>
<dbReference type="InterPro" id="IPR036440">
    <property type="entry name" value="Peptidase_C15-like_sf"/>
</dbReference>
<dbReference type="PROSITE" id="PS01333">
    <property type="entry name" value="PYRASE_GLU"/>
    <property type="match status" value="1"/>
</dbReference>
<dbReference type="NCBIfam" id="TIGR00504">
    <property type="entry name" value="pyro_pdase"/>
    <property type="match status" value="1"/>
</dbReference>
<dbReference type="Pfam" id="PF01470">
    <property type="entry name" value="Peptidase_C15"/>
    <property type="match status" value="1"/>
</dbReference>
<dbReference type="EMBL" id="PDSK01000006">
    <property type="protein sequence ID" value="PIE36532.1"/>
    <property type="molecule type" value="Genomic_DNA"/>
</dbReference>
<evidence type="ECO:0000256" key="5">
    <source>
        <dbReference type="ARBA" id="ARBA00022490"/>
    </source>
</evidence>
<proteinExistence type="inferred from homology"/>
<accession>A0A2G6KNA2</accession>
<dbReference type="PANTHER" id="PTHR23402:SF1">
    <property type="entry name" value="PYROGLUTAMYL-PEPTIDASE I"/>
    <property type="match status" value="1"/>
</dbReference>
<evidence type="ECO:0000256" key="3">
    <source>
        <dbReference type="ARBA" id="ARBA00004496"/>
    </source>
</evidence>
<dbReference type="SUPFAM" id="SSF53182">
    <property type="entry name" value="Pyrrolidone carboxyl peptidase (pyroglutamate aminopeptidase)"/>
    <property type="match status" value="1"/>
</dbReference>
<comment type="catalytic activity">
    <reaction evidence="1 9">
        <text>Release of an N-terminal pyroglutamyl group from a polypeptide, the second amino acid generally not being Pro.</text>
        <dbReference type="EC" id="3.4.19.3"/>
    </reaction>
</comment>
<evidence type="ECO:0000256" key="6">
    <source>
        <dbReference type="ARBA" id="ARBA00022670"/>
    </source>
</evidence>
<dbReference type="GO" id="GO:0016920">
    <property type="term" value="F:pyroglutamyl-peptidase activity"/>
    <property type="evidence" value="ECO:0007669"/>
    <property type="project" value="UniProtKB-EC"/>
</dbReference>
<gene>
    <name evidence="11" type="primary">pcp</name>
    <name evidence="11" type="ORF">CSA56_00135</name>
</gene>
<evidence type="ECO:0000313" key="12">
    <source>
        <dbReference type="Proteomes" id="UP000230821"/>
    </source>
</evidence>
<dbReference type="NCBIfam" id="NF009676">
    <property type="entry name" value="PRK13197.1"/>
    <property type="match status" value="1"/>
</dbReference>